<evidence type="ECO:0000256" key="12">
    <source>
        <dbReference type="SAM" id="MobiDB-lite"/>
    </source>
</evidence>
<keyword evidence="9 11" id="KW-0456">Lyase</keyword>
<dbReference type="GO" id="GO:0006567">
    <property type="term" value="P:L-threonine catabolic process"/>
    <property type="evidence" value="ECO:0007669"/>
    <property type="project" value="TreeGrafter"/>
</dbReference>
<dbReference type="EC" id="4.3.1.19" evidence="11"/>
<keyword evidence="15" id="KW-1185">Reference proteome</keyword>
<dbReference type="InterPro" id="IPR001721">
    <property type="entry name" value="TD_ACT-like"/>
</dbReference>
<dbReference type="PROSITE" id="PS00165">
    <property type="entry name" value="DEHYDRATASE_SER_THR"/>
    <property type="match status" value="1"/>
</dbReference>
<dbReference type="InterPro" id="IPR036052">
    <property type="entry name" value="TrpB-like_PALP_sf"/>
</dbReference>
<evidence type="ECO:0000256" key="2">
    <source>
        <dbReference type="ARBA" id="ARBA00001933"/>
    </source>
</evidence>
<evidence type="ECO:0000256" key="7">
    <source>
        <dbReference type="ARBA" id="ARBA00022737"/>
    </source>
</evidence>
<dbReference type="SUPFAM" id="SSF53686">
    <property type="entry name" value="Tryptophan synthase beta subunit-like PLP-dependent enzymes"/>
    <property type="match status" value="1"/>
</dbReference>
<accession>A0A830HQA1</accession>
<dbReference type="Pfam" id="PF00291">
    <property type="entry name" value="PALP"/>
    <property type="match status" value="1"/>
</dbReference>
<dbReference type="Gene3D" id="3.40.1020.10">
    <property type="entry name" value="Biosynthetic Threonine Deaminase, Domain 3"/>
    <property type="match status" value="1"/>
</dbReference>
<dbReference type="GO" id="GO:0006565">
    <property type="term" value="P:L-serine catabolic process"/>
    <property type="evidence" value="ECO:0007669"/>
    <property type="project" value="TreeGrafter"/>
</dbReference>
<comment type="similarity">
    <text evidence="4 11">Belongs to the serine/threonine dehydratase family.</text>
</comment>
<dbReference type="OrthoDB" id="4418812at2759"/>
<dbReference type="NCBIfam" id="NF006674">
    <property type="entry name" value="PRK09224.1"/>
    <property type="match status" value="1"/>
</dbReference>
<comment type="pathway">
    <text evidence="3 11">Amino-acid biosynthesis; L-isoleucine biosynthesis; 2-oxobutanoate from L-threonine: step 1/1.</text>
</comment>
<dbReference type="CDD" id="cd01562">
    <property type="entry name" value="Thr-dehyd"/>
    <property type="match status" value="1"/>
</dbReference>
<evidence type="ECO:0000313" key="15">
    <source>
        <dbReference type="Proteomes" id="UP000660262"/>
    </source>
</evidence>
<keyword evidence="6 11" id="KW-0412">Isoleucine biosynthesis</keyword>
<feature type="region of interest" description="Disordered" evidence="12">
    <location>
        <begin position="1"/>
        <end position="22"/>
    </location>
</feature>
<keyword evidence="8 11" id="KW-0663">Pyridoxal phosphate</keyword>
<evidence type="ECO:0000256" key="9">
    <source>
        <dbReference type="ARBA" id="ARBA00023239"/>
    </source>
</evidence>
<evidence type="ECO:0000256" key="1">
    <source>
        <dbReference type="ARBA" id="ARBA00001274"/>
    </source>
</evidence>
<dbReference type="EMBL" id="BNJQ01000018">
    <property type="protein sequence ID" value="GHP07950.1"/>
    <property type="molecule type" value="Genomic_DNA"/>
</dbReference>
<evidence type="ECO:0000256" key="5">
    <source>
        <dbReference type="ARBA" id="ARBA00022605"/>
    </source>
</evidence>
<comment type="caution">
    <text evidence="14">The sequence shown here is derived from an EMBL/GenBank/DDBJ whole genome shotgun (WGS) entry which is preliminary data.</text>
</comment>
<comment type="catalytic activity">
    <reaction evidence="1 11">
        <text>L-threonine = 2-oxobutanoate + NH4(+)</text>
        <dbReference type="Rhea" id="RHEA:22108"/>
        <dbReference type="ChEBI" id="CHEBI:16763"/>
        <dbReference type="ChEBI" id="CHEBI:28938"/>
        <dbReference type="ChEBI" id="CHEBI:57926"/>
        <dbReference type="EC" id="4.3.1.19"/>
    </reaction>
</comment>
<feature type="compositionally biased region" description="Polar residues" evidence="12">
    <location>
        <begin position="1"/>
        <end position="10"/>
    </location>
</feature>
<dbReference type="InterPro" id="IPR005787">
    <property type="entry name" value="Thr_deHydtase_biosynth"/>
</dbReference>
<keyword evidence="7" id="KW-0677">Repeat</keyword>
<evidence type="ECO:0000256" key="11">
    <source>
        <dbReference type="RuleBase" id="RU362012"/>
    </source>
</evidence>
<evidence type="ECO:0000256" key="3">
    <source>
        <dbReference type="ARBA" id="ARBA00004810"/>
    </source>
</evidence>
<keyword evidence="5 11" id="KW-0028">Amino-acid biosynthesis</keyword>
<keyword evidence="10 11" id="KW-0100">Branched-chain amino acid biosynthesis</keyword>
<evidence type="ECO:0000313" key="14">
    <source>
        <dbReference type="EMBL" id="GHP07950.1"/>
    </source>
</evidence>
<proteinExistence type="inferred from homology"/>
<gene>
    <name evidence="14" type="ORF">PPROV_000669200</name>
</gene>
<feature type="compositionally biased region" description="Low complexity" evidence="12">
    <location>
        <begin position="48"/>
        <end position="63"/>
    </location>
</feature>
<dbReference type="NCBIfam" id="TIGR01124">
    <property type="entry name" value="ilvA_2Cterm"/>
    <property type="match status" value="1"/>
</dbReference>
<name>A0A830HQA1_9CHLO</name>
<dbReference type="PANTHER" id="PTHR48078">
    <property type="entry name" value="THREONINE DEHYDRATASE, MITOCHONDRIAL-RELATED"/>
    <property type="match status" value="1"/>
</dbReference>
<dbReference type="GO" id="GO:0004794">
    <property type="term" value="F:threonine deaminase activity"/>
    <property type="evidence" value="ECO:0007669"/>
    <property type="project" value="UniProtKB-UniRule"/>
</dbReference>
<dbReference type="GO" id="GO:0030170">
    <property type="term" value="F:pyridoxal phosphate binding"/>
    <property type="evidence" value="ECO:0007669"/>
    <property type="project" value="InterPro"/>
</dbReference>
<dbReference type="InterPro" id="IPR050147">
    <property type="entry name" value="Ser/Thr_Dehydratase"/>
</dbReference>
<feature type="compositionally biased region" description="Polar residues" evidence="12">
    <location>
        <begin position="105"/>
        <end position="121"/>
    </location>
</feature>
<dbReference type="AlphaFoldDB" id="A0A830HQA1"/>
<dbReference type="GO" id="GO:0009097">
    <property type="term" value="P:isoleucine biosynthetic process"/>
    <property type="evidence" value="ECO:0007669"/>
    <property type="project" value="UniProtKB-UniRule"/>
</dbReference>
<dbReference type="UniPathway" id="UPA00047">
    <property type="reaction ID" value="UER00054"/>
</dbReference>
<comment type="cofactor">
    <cofactor evidence="2 11">
        <name>pyridoxal 5'-phosphate</name>
        <dbReference type="ChEBI" id="CHEBI:597326"/>
    </cofactor>
</comment>
<dbReference type="Gene3D" id="3.40.50.1100">
    <property type="match status" value="2"/>
</dbReference>
<dbReference type="FunFam" id="3.40.50.1100:FF:000005">
    <property type="entry name" value="Threonine dehydratase catabolic"/>
    <property type="match status" value="1"/>
</dbReference>
<dbReference type="InterPro" id="IPR038110">
    <property type="entry name" value="TD_ACT-like_sf"/>
</dbReference>
<reference evidence="14" key="1">
    <citation type="submission" date="2020-10" db="EMBL/GenBank/DDBJ databases">
        <title>Unveiling of a novel bifunctional photoreceptor, Dualchrome1, isolated from a cosmopolitan green alga.</title>
        <authorList>
            <person name="Suzuki S."/>
            <person name="Kawachi M."/>
        </authorList>
    </citation>
    <scope>NUCLEOTIDE SEQUENCE</scope>
    <source>
        <strain evidence="14">NIES 2893</strain>
    </source>
</reference>
<organism evidence="14 15">
    <name type="scientific">Pycnococcus provasolii</name>
    <dbReference type="NCBI Taxonomy" id="41880"/>
    <lineage>
        <taxon>Eukaryota</taxon>
        <taxon>Viridiplantae</taxon>
        <taxon>Chlorophyta</taxon>
        <taxon>Pseudoscourfieldiophyceae</taxon>
        <taxon>Pseudoscourfieldiales</taxon>
        <taxon>Pycnococcaceae</taxon>
        <taxon>Pycnococcus</taxon>
    </lineage>
</organism>
<evidence type="ECO:0000256" key="8">
    <source>
        <dbReference type="ARBA" id="ARBA00022898"/>
    </source>
</evidence>
<evidence type="ECO:0000256" key="6">
    <source>
        <dbReference type="ARBA" id="ARBA00022624"/>
    </source>
</evidence>
<feature type="domain" description="ACT-like" evidence="13">
    <location>
        <begin position="567"/>
        <end position="643"/>
    </location>
</feature>
<sequence>MYTYSKSNHGLTPHNRHNGHVLRGTSLKGLKRNQPSHHDLGVVRCRVSAPDKSSASSSASASPPHDDDENNNNNNAHPGSDLIVEAKPDDIPLELGQLGPIGHRNANSKPAGNFDASNSKPSSEEYLRMVLTSNVYDVAHESALDKLHRLSERYPHADILMKREDLQSVFSFKLRGAYNKMASLTAEELARGVICSSAGNHAQGVALSAKRLGTDALIAMPTNTPGIKVESVRRLGGNVHLVGETYDACQAWAKTTAEEQGRVYVHPFDDPHVIAGQGTVGLEILTQLGRANGNTKSADTTQDVIFVPVGGGGLIAGIATYVKALRPDVLVVGVEPSGANAMMQSLARSDDKRVVLSTVDGFCDGVAVRTPGDETLRVARHTVDGIVTVPTNRVCAAIRDAFDDTRSILEPAGAVALAGCKDWLASRAEEAEEKGIRYRCVCISSGANVNFSRLRVVSDLADLGDRAERLFVTRIDETPGSFLSFVRDATDNGEGSVDFSEFKYRYHPGSSANIFYSVKCRTDDREAMLERIARNDGRVTHDLSGSDVAATHLRHIVGGKERIPFERFYQFQFPERPGTLLQFLETVAPAYNITLFHYRSSGTFEANILIGLQVSPGAQESELESLCQNLMDEHGFKMRNLMDDATEAAGLELLLGAT</sequence>
<evidence type="ECO:0000256" key="10">
    <source>
        <dbReference type="ARBA" id="ARBA00023304"/>
    </source>
</evidence>
<dbReference type="InterPro" id="IPR045865">
    <property type="entry name" value="ACT-like_dom_sf"/>
</dbReference>
<protein>
    <recommendedName>
        <fullName evidence="11">Threonine dehydratase</fullName>
        <ecNumber evidence="11">4.3.1.19</ecNumber>
    </recommendedName>
    <alternativeName>
        <fullName evidence="11">Threonine deaminase</fullName>
    </alternativeName>
</protein>
<dbReference type="PROSITE" id="PS51672">
    <property type="entry name" value="ACT_LIKE"/>
    <property type="match status" value="1"/>
</dbReference>
<dbReference type="Pfam" id="PF00585">
    <property type="entry name" value="Thr_dehydrat_C"/>
    <property type="match status" value="2"/>
</dbReference>
<dbReference type="GO" id="GO:0003941">
    <property type="term" value="F:L-serine ammonia-lyase activity"/>
    <property type="evidence" value="ECO:0007669"/>
    <property type="project" value="TreeGrafter"/>
</dbReference>
<dbReference type="PANTHER" id="PTHR48078:SF11">
    <property type="entry name" value="THREONINE DEHYDRATASE, MITOCHONDRIAL"/>
    <property type="match status" value="1"/>
</dbReference>
<dbReference type="InterPro" id="IPR001926">
    <property type="entry name" value="TrpB-like_PALP"/>
</dbReference>
<evidence type="ECO:0000256" key="4">
    <source>
        <dbReference type="ARBA" id="ARBA00010869"/>
    </source>
</evidence>
<feature type="region of interest" description="Disordered" evidence="12">
    <location>
        <begin position="47"/>
        <end position="121"/>
    </location>
</feature>
<dbReference type="SUPFAM" id="SSF55021">
    <property type="entry name" value="ACT-like"/>
    <property type="match status" value="2"/>
</dbReference>
<evidence type="ECO:0000259" key="13">
    <source>
        <dbReference type="PROSITE" id="PS51672"/>
    </source>
</evidence>
<dbReference type="Proteomes" id="UP000660262">
    <property type="component" value="Unassembled WGS sequence"/>
</dbReference>
<dbReference type="InterPro" id="IPR000634">
    <property type="entry name" value="Ser/Thr_deHydtase_PyrdxlP-BS"/>
</dbReference>